<dbReference type="EMBL" id="JAGKQQ010000001">
    <property type="protein sequence ID" value="MBP3957808.1"/>
    <property type="molecule type" value="Genomic_DNA"/>
</dbReference>
<evidence type="ECO:0000313" key="4">
    <source>
        <dbReference type="Proteomes" id="UP000676565"/>
    </source>
</evidence>
<dbReference type="Pfam" id="PF06439">
    <property type="entry name" value="3keto-disac_hyd"/>
    <property type="match status" value="1"/>
</dbReference>
<keyword evidence="1" id="KW-0732">Signal</keyword>
<evidence type="ECO:0000256" key="1">
    <source>
        <dbReference type="SAM" id="SignalP"/>
    </source>
</evidence>
<accession>A0ABS5BY55</accession>
<proteinExistence type="predicted"/>
<name>A0ABS5BY55_9BACT</name>
<dbReference type="Proteomes" id="UP000676565">
    <property type="component" value="Unassembled WGS sequence"/>
</dbReference>
<dbReference type="RefSeq" id="WP_210657219.1">
    <property type="nucleotide sequence ID" value="NZ_JAGKQQ010000001.1"/>
</dbReference>
<comment type="caution">
    <text evidence="3">The sequence shown here is derived from an EMBL/GenBank/DDBJ whole genome shotgun (WGS) entry which is preliminary data.</text>
</comment>
<feature type="chain" id="PRO_5045757091" evidence="1">
    <location>
        <begin position="21"/>
        <end position="175"/>
    </location>
</feature>
<organism evidence="3 4">
    <name type="scientific">Gemmata palustris</name>
    <dbReference type="NCBI Taxonomy" id="2822762"/>
    <lineage>
        <taxon>Bacteria</taxon>
        <taxon>Pseudomonadati</taxon>
        <taxon>Planctomycetota</taxon>
        <taxon>Planctomycetia</taxon>
        <taxon>Gemmatales</taxon>
        <taxon>Gemmataceae</taxon>
        <taxon>Gemmata</taxon>
    </lineage>
</organism>
<dbReference type="InterPro" id="IPR010496">
    <property type="entry name" value="AL/BT2_dom"/>
</dbReference>
<evidence type="ECO:0000313" key="3">
    <source>
        <dbReference type="EMBL" id="MBP3957808.1"/>
    </source>
</evidence>
<keyword evidence="4" id="KW-1185">Reference proteome</keyword>
<gene>
    <name evidence="3" type="ORF">J8F10_21355</name>
</gene>
<sequence length="175" mass="19289">MKSITAVVVVALAAMCLLGADDKPKHNTLTDTEKADGWILLFDGKETEGWKVEGEAKVVDGVLVVGGDKPAKLKTTDTFGKLELRFEYRTEGKKGDVPSTMVRVFLLPTENDKRGAWNELTLTAEGKTIRSENKEPDGKQKLEITLGEEPGDVPVEFEVDAGSKLYLRNVKLKKR</sequence>
<dbReference type="Gene3D" id="2.60.120.560">
    <property type="entry name" value="Exo-inulinase, domain 1"/>
    <property type="match status" value="1"/>
</dbReference>
<evidence type="ECO:0000259" key="2">
    <source>
        <dbReference type="Pfam" id="PF06439"/>
    </source>
</evidence>
<feature type="signal peptide" evidence="1">
    <location>
        <begin position="1"/>
        <end position="20"/>
    </location>
</feature>
<feature type="domain" description="3-keto-alpha-glucoside-1,2-lyase/3-keto-2-hydroxy-glucal hydratase" evidence="2">
    <location>
        <begin position="37"/>
        <end position="93"/>
    </location>
</feature>
<protein>
    <submittedName>
        <fullName evidence="3">DUF1080 domain-containing protein</fullName>
    </submittedName>
</protein>
<reference evidence="3 4" key="1">
    <citation type="submission" date="2021-04" db="EMBL/GenBank/DDBJ databases">
        <authorList>
            <person name="Ivanova A."/>
        </authorList>
    </citation>
    <scope>NUCLEOTIDE SEQUENCE [LARGE SCALE GENOMIC DNA]</scope>
    <source>
        <strain evidence="3 4">G18</strain>
    </source>
</reference>